<dbReference type="Proteomes" id="UP000325607">
    <property type="component" value="Unassembled WGS sequence"/>
</dbReference>
<dbReference type="AlphaFoldDB" id="A0A5E6P8U5"/>
<sequence>MDDYEECGEEIPYESPERIDQMAIYSALNSLMFFANNLDFSNQAMNLTVVDEFIMDLEYGYLRSKFDETNTPYQSMFLSAQSQMWIFSAYELMRTWREKITKYLKAADNGGLPLKLKELQKPISYENYTIQRHIDEITLLIENPKLVETMRDDLKRTQMLFTQMELLRMSLAKHQMRKRPSAAVQTPTVGFMNRWCGSLEYQINSGQMIICNLSRRDIADGIRAIPAMTVASDKDLDSFEAVIRGSSDDELKSMLQE</sequence>
<evidence type="ECO:0000313" key="2">
    <source>
        <dbReference type="Proteomes" id="UP000325607"/>
    </source>
</evidence>
<name>A0A5E6P8U5_PSEFL</name>
<reference evidence="1 2" key="1">
    <citation type="submission" date="2019-09" db="EMBL/GenBank/DDBJ databases">
        <authorList>
            <person name="Chandra G."/>
            <person name="Truman W A."/>
        </authorList>
    </citation>
    <scope>NUCLEOTIDE SEQUENCE [LARGE SCALE GENOMIC DNA]</scope>
    <source>
        <strain evidence="1">PS645</strain>
    </source>
</reference>
<gene>
    <name evidence="1" type="ORF">PS645_00209</name>
</gene>
<protein>
    <submittedName>
        <fullName evidence="1">Uncharacterized protein</fullName>
    </submittedName>
</protein>
<proteinExistence type="predicted"/>
<evidence type="ECO:0000313" key="1">
    <source>
        <dbReference type="EMBL" id="VVM39726.1"/>
    </source>
</evidence>
<dbReference type="RefSeq" id="WP_191623084.1">
    <property type="nucleotide sequence ID" value="NZ_CABVGX010000001.1"/>
</dbReference>
<organism evidence="1 2">
    <name type="scientific">Pseudomonas fluorescens</name>
    <dbReference type="NCBI Taxonomy" id="294"/>
    <lineage>
        <taxon>Bacteria</taxon>
        <taxon>Pseudomonadati</taxon>
        <taxon>Pseudomonadota</taxon>
        <taxon>Gammaproteobacteria</taxon>
        <taxon>Pseudomonadales</taxon>
        <taxon>Pseudomonadaceae</taxon>
        <taxon>Pseudomonas</taxon>
    </lineage>
</organism>
<dbReference type="EMBL" id="CABVGX010000001">
    <property type="protein sequence ID" value="VVM39726.1"/>
    <property type="molecule type" value="Genomic_DNA"/>
</dbReference>
<accession>A0A5E6P8U5</accession>